<dbReference type="AlphaFoldDB" id="A0A6C0LFG7"/>
<dbReference type="Pfam" id="PF00535">
    <property type="entry name" value="Glycos_transf_2"/>
    <property type="match status" value="1"/>
</dbReference>
<proteinExistence type="predicted"/>
<dbReference type="CDD" id="cd00761">
    <property type="entry name" value="Glyco_tranf_GTA_type"/>
    <property type="match status" value="1"/>
</dbReference>
<reference evidence="2" key="1">
    <citation type="journal article" date="2020" name="Nature">
        <title>Giant virus diversity and host interactions through global metagenomics.</title>
        <authorList>
            <person name="Schulz F."/>
            <person name="Roux S."/>
            <person name="Paez-Espino D."/>
            <person name="Jungbluth S."/>
            <person name="Walsh D.A."/>
            <person name="Denef V.J."/>
            <person name="McMahon K.D."/>
            <person name="Konstantinidis K.T."/>
            <person name="Eloe-Fadrosh E.A."/>
            <person name="Kyrpides N.C."/>
            <person name="Woyke T."/>
        </authorList>
    </citation>
    <scope>NUCLEOTIDE SEQUENCE</scope>
    <source>
        <strain evidence="2">GVMAG-M-3300027770-73</strain>
    </source>
</reference>
<dbReference type="EMBL" id="MN740472">
    <property type="protein sequence ID" value="QHU28558.1"/>
    <property type="molecule type" value="Genomic_DNA"/>
</dbReference>
<dbReference type="SUPFAM" id="SSF53448">
    <property type="entry name" value="Nucleotide-diphospho-sugar transferases"/>
    <property type="match status" value="1"/>
</dbReference>
<evidence type="ECO:0000259" key="1">
    <source>
        <dbReference type="Pfam" id="PF00535"/>
    </source>
</evidence>
<feature type="domain" description="Glycosyltransferase 2-like" evidence="1">
    <location>
        <begin position="9"/>
        <end position="159"/>
    </location>
</feature>
<dbReference type="InterPro" id="IPR001173">
    <property type="entry name" value="Glyco_trans_2-like"/>
</dbReference>
<protein>
    <recommendedName>
        <fullName evidence="1">Glycosyltransferase 2-like domain-containing protein</fullName>
    </recommendedName>
</protein>
<name>A0A6C0LFG7_9ZZZZ</name>
<accession>A0A6C0LFG7</accession>
<dbReference type="InterPro" id="IPR029044">
    <property type="entry name" value="Nucleotide-diphossugar_trans"/>
</dbReference>
<evidence type="ECO:0000313" key="2">
    <source>
        <dbReference type="EMBL" id="QHU28558.1"/>
    </source>
</evidence>
<sequence>MKCCICGTVKNCEMYLDKIFANMEMVGALFETYQIILYYDHSSDNTFAKLKSYKSRNPDRFHYYVNTEPLSSFRTCNIAKGRNTCLNMIKDKYNDYEYFIMMDCDDVCSGNIKQHILLHYLQRNDWDALSFNHPGSYYDLWAFSKDPLFIGYNHFHNGHVLYKNYITNIIEKTPKDKLISCFSAFNGFAIYRTKKFLNCSYNGEFSLDYLPNQYIQKNIAFAGKLINRDAKEDCEHRQFHFQAIKENDARIRISPHCLFAKISVIKKTLSFL</sequence>
<organism evidence="2">
    <name type="scientific">viral metagenome</name>
    <dbReference type="NCBI Taxonomy" id="1070528"/>
    <lineage>
        <taxon>unclassified sequences</taxon>
        <taxon>metagenomes</taxon>
        <taxon>organismal metagenomes</taxon>
    </lineage>
</organism>
<dbReference type="Gene3D" id="3.90.550.10">
    <property type="entry name" value="Spore Coat Polysaccharide Biosynthesis Protein SpsA, Chain A"/>
    <property type="match status" value="1"/>
</dbReference>